<evidence type="ECO:0000313" key="2">
    <source>
        <dbReference type="Proteomes" id="UP001165960"/>
    </source>
</evidence>
<reference evidence="1" key="1">
    <citation type="submission" date="2022-04" db="EMBL/GenBank/DDBJ databases">
        <title>Genome of the entomopathogenic fungus Entomophthora muscae.</title>
        <authorList>
            <person name="Elya C."/>
            <person name="Lovett B.R."/>
            <person name="Lee E."/>
            <person name="Macias A.M."/>
            <person name="Hajek A.E."/>
            <person name="De Bivort B.L."/>
            <person name="Kasson M.T."/>
            <person name="De Fine Licht H.H."/>
            <person name="Stajich J.E."/>
        </authorList>
    </citation>
    <scope>NUCLEOTIDE SEQUENCE</scope>
    <source>
        <strain evidence="1">Berkeley</strain>
    </source>
</reference>
<sequence>MAGDLSKLDMQQQIARVKTEARELLMECCLPVQDTAIPELLIRRWESARRALSLLSDLASLSSSEAVAEKLKSEKSGEGSLLHEDTKLFFALIGLVTVGGICPNLLEGNRPREAFEQINLLNGYFKDRRCMFSKIHSFKDFNSRRLIFTTWNLLKLIGIAKTAAGAASSWIGKLILQKKMGIIYAALLQIVYGPKELASSEGGSEYLISPKDRKPFQGYLEKATVSLNVFLTIEEIFMLLQQTTPTSPVPPKWLLSGGGMVLSDILKREHGLTYVVKFFSNNFFDEETGFNGGQLQSISGVILAPPSSAGSSQEYYKDIAPKLLALLQSVCIGQLNSDRGAASLVAYIINQLFLKSPSITKSAIFDVVMAPFRTFWKLFESPHLLSGLGELIVSENELSLSLSCLRHLVLESDATYEQMQQLIFPYLAPLFELYTSTETWTTTGMPALFVEELLCKYFSYFPDTSLAGNSFAGILTSKVATQPLPAEFRPGRSGFCLFKKSQALAGSLMVQDKPYPLDLNVFVCLLSKLDARGSVSMMQFMSLLLENLNEEPLTHAIYMHTLVLIIQHYSDRLKDQAPRELLVLLAKLIEKFGREYLLSENTQGSEDSSLLSLLINTFSCVLDANHTELENADWCMLRPVMSVVKDLCDCKRLSIQDVRRCHSIKLLMNFSLEGLDEVHPNGEPKSKPSCEVLKEIRQAHLLLTDPLVSVRASGIHLLEHVASSPLHEECFSSTLDEVYRILMKSIEDDDSYIYLAAVKAMSKLVVNSNVLPKLVEYYLDCTRSMDFRLRVGEALLLAISWSAVFANQRCNDMIGAFLFALQSSASPLKGSALSLISAIFERAPTASLPYVEISINGIGNVLRIESDPTILRPAIMLIYSIILGLGLELLSLISPATVESIRSHLEIAIHRSSELDLMATCHAKETCRMLDRIVQQFLRPEDEPASVPVRDPFKLSASLGPTLSPPSVPKSLILDLTSNPTDVPDLDLATRLAKLDM</sequence>
<evidence type="ECO:0000313" key="1">
    <source>
        <dbReference type="EMBL" id="KAJ9090636.1"/>
    </source>
</evidence>
<organism evidence="1 2">
    <name type="scientific">Entomophthora muscae</name>
    <dbReference type="NCBI Taxonomy" id="34485"/>
    <lineage>
        <taxon>Eukaryota</taxon>
        <taxon>Fungi</taxon>
        <taxon>Fungi incertae sedis</taxon>
        <taxon>Zoopagomycota</taxon>
        <taxon>Entomophthoromycotina</taxon>
        <taxon>Entomophthoromycetes</taxon>
        <taxon>Entomophthorales</taxon>
        <taxon>Entomophthoraceae</taxon>
        <taxon>Entomophthora</taxon>
    </lineage>
</organism>
<gene>
    <name evidence="1" type="ORF">DSO57_1000486</name>
</gene>
<comment type="caution">
    <text evidence="1">The sequence shown here is derived from an EMBL/GenBank/DDBJ whole genome shotgun (WGS) entry which is preliminary data.</text>
</comment>
<protein>
    <submittedName>
        <fullName evidence="1">Uncharacterized protein</fullName>
    </submittedName>
</protein>
<name>A0ACC2UV45_9FUNG</name>
<keyword evidence="2" id="KW-1185">Reference proteome</keyword>
<dbReference type="EMBL" id="QTSX02000001">
    <property type="protein sequence ID" value="KAJ9090636.1"/>
    <property type="molecule type" value="Genomic_DNA"/>
</dbReference>
<proteinExistence type="predicted"/>
<accession>A0ACC2UV45</accession>
<dbReference type="Proteomes" id="UP001165960">
    <property type="component" value="Unassembled WGS sequence"/>
</dbReference>